<evidence type="ECO:0000313" key="3">
    <source>
        <dbReference type="EMBL" id="MCT4700544.1"/>
    </source>
</evidence>
<keyword evidence="4" id="KW-1185">Reference proteome</keyword>
<dbReference type="InterPro" id="IPR036388">
    <property type="entry name" value="WH-like_DNA-bd_sf"/>
</dbReference>
<evidence type="ECO:0000256" key="1">
    <source>
        <dbReference type="ARBA" id="ARBA00023125"/>
    </source>
</evidence>
<reference evidence="3" key="1">
    <citation type="submission" date="2022-03" db="EMBL/GenBank/DDBJ databases">
        <title>Proposal of a novel genus Dryocolo and two novel species.</title>
        <authorList>
            <person name="Maddock D.W."/>
            <person name="Brady C.L."/>
            <person name="Denman S."/>
            <person name="Arnold D."/>
        </authorList>
    </citation>
    <scope>NUCLEOTIDE SEQUENCE</scope>
    <source>
        <strain evidence="3">H6W4</strain>
    </source>
</reference>
<evidence type="ECO:0000313" key="4">
    <source>
        <dbReference type="Proteomes" id="UP001150641"/>
    </source>
</evidence>
<feature type="domain" description="HTH luxR-type" evidence="2">
    <location>
        <begin position="73"/>
        <end position="129"/>
    </location>
</feature>
<protein>
    <recommendedName>
        <fullName evidence="2">HTH luxR-type domain-containing protein</fullName>
    </recommendedName>
</protein>
<gene>
    <name evidence="3" type="ORF">MUA00_01745</name>
</gene>
<keyword evidence="1" id="KW-0238">DNA-binding</keyword>
<dbReference type="SMART" id="SM00421">
    <property type="entry name" value="HTH_LUXR"/>
    <property type="match status" value="1"/>
</dbReference>
<dbReference type="Pfam" id="PF00196">
    <property type="entry name" value="GerE"/>
    <property type="match status" value="1"/>
</dbReference>
<dbReference type="GO" id="GO:0006355">
    <property type="term" value="P:regulation of DNA-templated transcription"/>
    <property type="evidence" value="ECO:0007669"/>
    <property type="project" value="InterPro"/>
</dbReference>
<dbReference type="InterPro" id="IPR016032">
    <property type="entry name" value="Sig_transdc_resp-reg_C-effctor"/>
</dbReference>
<dbReference type="Proteomes" id="UP001150641">
    <property type="component" value="Unassembled WGS sequence"/>
</dbReference>
<dbReference type="SUPFAM" id="SSF46894">
    <property type="entry name" value="C-terminal effector domain of the bipartite response regulators"/>
    <property type="match status" value="1"/>
</dbReference>
<organism evidence="3 4">
    <name type="scientific">Dryocola boscaweniae</name>
    <dbReference type="NCBI Taxonomy" id="2925397"/>
    <lineage>
        <taxon>Bacteria</taxon>
        <taxon>Pseudomonadati</taxon>
        <taxon>Pseudomonadota</taxon>
        <taxon>Gammaproteobacteria</taxon>
        <taxon>Enterobacterales</taxon>
        <taxon>Enterobacteriaceae</taxon>
        <taxon>Dryocola</taxon>
    </lineage>
</organism>
<dbReference type="AlphaFoldDB" id="A0A9X2W772"/>
<dbReference type="Gene3D" id="1.10.10.10">
    <property type="entry name" value="Winged helix-like DNA-binding domain superfamily/Winged helix DNA-binding domain"/>
    <property type="match status" value="1"/>
</dbReference>
<dbReference type="GO" id="GO:0003677">
    <property type="term" value="F:DNA binding"/>
    <property type="evidence" value="ECO:0007669"/>
    <property type="project" value="UniProtKB-KW"/>
</dbReference>
<dbReference type="RefSeq" id="WP_271121416.1">
    <property type="nucleotide sequence ID" value="NZ_JALHAN010000053.1"/>
</dbReference>
<evidence type="ECO:0000259" key="2">
    <source>
        <dbReference type="SMART" id="SM00421"/>
    </source>
</evidence>
<name>A0A9X2W772_9ENTR</name>
<comment type="caution">
    <text evidence="3">The sequence shown here is derived from an EMBL/GenBank/DDBJ whole genome shotgun (WGS) entry which is preliminary data.</text>
</comment>
<dbReference type="EMBL" id="JALHAP010000066">
    <property type="protein sequence ID" value="MCT4700544.1"/>
    <property type="molecule type" value="Genomic_DNA"/>
</dbReference>
<accession>A0A9X2W772</accession>
<sequence length="138" mass="15993">MNKTLFCEIETLHLVAKETPQNVDRIICFSNLSFPLDILRINKHILLISKTTSMHNIALIIFLPETYRLKSIDIVLSKNELQTLKLWKKGYSSQAIASEMNKSIKAIYRYKNTVLNKCKISKPLLFKIMDILPVDTIR</sequence>
<proteinExistence type="predicted"/>
<dbReference type="InterPro" id="IPR000792">
    <property type="entry name" value="Tscrpt_reg_LuxR_C"/>
</dbReference>